<feature type="transmembrane region" description="Helical" evidence="6">
    <location>
        <begin position="70"/>
        <end position="87"/>
    </location>
</feature>
<keyword evidence="4 6" id="KW-1133">Transmembrane helix</keyword>
<dbReference type="Proteomes" id="UP001594288">
    <property type="component" value="Unassembled WGS sequence"/>
</dbReference>
<organism evidence="8 9">
    <name type="scientific">Eiseniibacteriota bacterium</name>
    <dbReference type="NCBI Taxonomy" id="2212470"/>
    <lineage>
        <taxon>Bacteria</taxon>
        <taxon>Candidatus Eiseniibacteriota</taxon>
    </lineage>
</organism>
<feature type="transmembrane region" description="Helical" evidence="6">
    <location>
        <begin position="99"/>
        <end position="117"/>
    </location>
</feature>
<feature type="transmembrane region" description="Helical" evidence="6">
    <location>
        <begin position="218"/>
        <end position="237"/>
    </location>
</feature>
<feature type="transmembrane region" description="Helical" evidence="6">
    <location>
        <begin position="182"/>
        <end position="206"/>
    </location>
</feature>
<comment type="caution">
    <text evidence="8">The sequence shown here is derived from an EMBL/GenBank/DDBJ whole genome shotgun (WGS) entry which is preliminary data.</text>
</comment>
<feature type="transmembrane region" description="Helical" evidence="6">
    <location>
        <begin position="271"/>
        <end position="289"/>
    </location>
</feature>
<feature type="transmembrane region" description="Helical" evidence="6">
    <location>
        <begin position="150"/>
        <end position="170"/>
    </location>
</feature>
<evidence type="ECO:0000313" key="9">
    <source>
        <dbReference type="Proteomes" id="UP001594288"/>
    </source>
</evidence>
<evidence type="ECO:0000256" key="2">
    <source>
        <dbReference type="ARBA" id="ARBA00022475"/>
    </source>
</evidence>
<evidence type="ECO:0000256" key="6">
    <source>
        <dbReference type="SAM" id="Phobius"/>
    </source>
</evidence>
<dbReference type="EMBL" id="JBHPEI010000005">
    <property type="protein sequence ID" value="MFC1799410.1"/>
    <property type="molecule type" value="Genomic_DNA"/>
</dbReference>
<feature type="domain" description="EamA" evidence="7">
    <location>
        <begin position="9"/>
        <end position="140"/>
    </location>
</feature>
<protein>
    <submittedName>
        <fullName evidence="8">DMT family transporter</fullName>
    </submittedName>
</protein>
<feature type="transmembrane region" description="Helical" evidence="6">
    <location>
        <begin position="126"/>
        <end position="144"/>
    </location>
</feature>
<dbReference type="InterPro" id="IPR000620">
    <property type="entry name" value="EamA_dom"/>
</dbReference>
<dbReference type="PANTHER" id="PTHR42920">
    <property type="entry name" value="OS03G0707200 PROTEIN-RELATED"/>
    <property type="match status" value="1"/>
</dbReference>
<reference evidence="8 9" key="1">
    <citation type="submission" date="2024-09" db="EMBL/GenBank/DDBJ databases">
        <authorList>
            <person name="D'Angelo T."/>
        </authorList>
    </citation>
    <scope>NUCLEOTIDE SEQUENCE [LARGE SCALE GENOMIC DNA]</scope>
    <source>
        <strain evidence="8">SAG AM-311-F02</strain>
    </source>
</reference>
<dbReference type="InterPro" id="IPR051258">
    <property type="entry name" value="Diverse_Substrate_Transporter"/>
</dbReference>
<feature type="transmembrane region" description="Helical" evidence="6">
    <location>
        <begin position="7"/>
        <end position="30"/>
    </location>
</feature>
<feature type="domain" description="EamA" evidence="7">
    <location>
        <begin position="152"/>
        <end position="287"/>
    </location>
</feature>
<gene>
    <name evidence="8" type="ORF">ACFL2Z_00650</name>
</gene>
<proteinExistence type="predicted"/>
<keyword evidence="2" id="KW-1003">Cell membrane</keyword>
<evidence type="ECO:0000256" key="3">
    <source>
        <dbReference type="ARBA" id="ARBA00022692"/>
    </source>
</evidence>
<feature type="transmembrane region" description="Helical" evidence="6">
    <location>
        <begin position="36"/>
        <end position="58"/>
    </location>
</feature>
<keyword evidence="5 6" id="KW-0472">Membrane</keyword>
<evidence type="ECO:0000256" key="5">
    <source>
        <dbReference type="ARBA" id="ARBA00023136"/>
    </source>
</evidence>
<dbReference type="Pfam" id="PF00892">
    <property type="entry name" value="EamA"/>
    <property type="match status" value="2"/>
</dbReference>
<dbReference type="SUPFAM" id="SSF103481">
    <property type="entry name" value="Multidrug resistance efflux transporter EmrE"/>
    <property type="match status" value="2"/>
</dbReference>
<sequence length="291" mass="31156">MTRRKYLPILMTVTAALLWATSFTVVKIGLRYVDPYTFVLLRFLAATAILLCVVLVTGKWHEFAVCLKDKYSLLLGVTLVASFGLQFRGQVETTAGKAAMIINASVVLVAPLSVGFLKERLTSRKLIALLIGLVGVYLITAPSGDAGGGTLRGDLLIAGSSLMYALYVVFTKMAMSRHEVPALPFVTAIFLWAVPIFLLVSLPVLVKGVSLHPNTLWSTLYLGLFCSVLPFVLYTAAMKHIGALTSAIVLLAELVFGVLIAFLVLGETLSTAVFTGCVLICLGIIVVGSKA</sequence>
<evidence type="ECO:0000313" key="8">
    <source>
        <dbReference type="EMBL" id="MFC1799410.1"/>
    </source>
</evidence>
<dbReference type="InterPro" id="IPR037185">
    <property type="entry name" value="EmrE-like"/>
</dbReference>
<evidence type="ECO:0000256" key="4">
    <source>
        <dbReference type="ARBA" id="ARBA00022989"/>
    </source>
</evidence>
<keyword evidence="3 6" id="KW-0812">Transmembrane</keyword>
<accession>A0ABV6YMW2</accession>
<evidence type="ECO:0000256" key="1">
    <source>
        <dbReference type="ARBA" id="ARBA00004651"/>
    </source>
</evidence>
<keyword evidence="9" id="KW-1185">Reference proteome</keyword>
<feature type="transmembrane region" description="Helical" evidence="6">
    <location>
        <begin position="244"/>
        <end position="265"/>
    </location>
</feature>
<comment type="subcellular location">
    <subcellularLocation>
        <location evidence="1">Cell membrane</location>
        <topology evidence="1">Multi-pass membrane protein</topology>
    </subcellularLocation>
</comment>
<name>A0ABV6YMW2_UNCEI</name>
<evidence type="ECO:0000259" key="7">
    <source>
        <dbReference type="Pfam" id="PF00892"/>
    </source>
</evidence>
<dbReference type="PANTHER" id="PTHR42920:SF5">
    <property type="entry name" value="EAMA DOMAIN-CONTAINING PROTEIN"/>
    <property type="match status" value="1"/>
</dbReference>